<dbReference type="GO" id="GO:0006351">
    <property type="term" value="P:DNA-templated transcription"/>
    <property type="evidence" value="ECO:0007669"/>
    <property type="project" value="InterPro"/>
</dbReference>
<feature type="domain" description="Xylanolytic transcriptional activator regulatory" evidence="10">
    <location>
        <begin position="232"/>
        <end position="307"/>
    </location>
</feature>
<comment type="caution">
    <text evidence="11">The sequence shown here is derived from an EMBL/GenBank/DDBJ whole genome shotgun (WGS) entry which is preliminary data.</text>
</comment>
<keyword evidence="2" id="KW-0479">Metal-binding</keyword>
<dbReference type="SMART" id="SM00906">
    <property type="entry name" value="Fungal_trans"/>
    <property type="match status" value="1"/>
</dbReference>
<dbReference type="InterPro" id="IPR052202">
    <property type="entry name" value="Yeast_MetPath_Reg"/>
</dbReference>
<dbReference type="EMBL" id="JAVRRT010000028">
    <property type="protein sequence ID" value="KAK5163153.1"/>
    <property type="molecule type" value="Genomic_DNA"/>
</dbReference>
<dbReference type="GO" id="GO:0043565">
    <property type="term" value="F:sequence-specific DNA binding"/>
    <property type="evidence" value="ECO:0007669"/>
    <property type="project" value="TreeGrafter"/>
</dbReference>
<evidence type="ECO:0000313" key="12">
    <source>
        <dbReference type="Proteomes" id="UP001337655"/>
    </source>
</evidence>
<keyword evidence="5" id="KW-0238">DNA-binding</keyword>
<accession>A0AAV9NUI8</accession>
<sequence>MSSSDVSMQQLTDHSSTANFQQHAEEAPQPDSEELTATIERLCMSSAVGKSSYYGPSSALSFSRILGSSLRSLRVQGPGLTMGGIRDSILQQLPRPEPAPLPGQLFGQLLEISYFEHVHPQYPFLHRPTFQLWQDEVYRATEAGIQPSQRHLFFVYMVPRRLPIQRVSTDSEQVYAVGALVTPTSSPTPAENFEAAAETALDAVLSDDGLECVQAILCCAMYSMRSISGASLWTLSGFALRQCIELGYHRITTWPLDSVDVLTAETRKRAFWVAYTIDRSASFSLGRPFGIGDSDISVDLPLDIDDENVTSGGLLCQPSEDNTRYPTTLSAAIHGIKMRRIWGDMQSIVNRRDQTNSTTNAEYAQIRQKLQDWLNTHPGQDRQPGTSSVAFGSRKWYELSYNHTLLLMHRRRLEDLTLSSNENLASVYLECAASASAICTIYRDFYLTSTVNYTGWGALHVLFVAGLVFIHCLCVSNQVRSTYSKHEVSSICTSCTIVLVIMTERWAAAQPYRDTFNMLSDRAQAMLSNQEGGRQELSLPLVNSEEASSGINGIAQLGMCNSVRNLLHDMAR</sequence>
<name>A0AAV9NUI8_9PEZI</name>
<keyword evidence="9" id="KW-1133">Transmembrane helix</keyword>
<dbReference type="GO" id="GO:0008270">
    <property type="term" value="F:zinc ion binding"/>
    <property type="evidence" value="ECO:0007669"/>
    <property type="project" value="InterPro"/>
</dbReference>
<evidence type="ECO:0000313" key="11">
    <source>
        <dbReference type="EMBL" id="KAK5163153.1"/>
    </source>
</evidence>
<dbReference type="PANTHER" id="PTHR47782:SF12">
    <property type="entry name" value="ZN(II)2CYS6 TRANSCRIPTION FACTOR (EUROFUNG)"/>
    <property type="match status" value="1"/>
</dbReference>
<organism evidence="11 12">
    <name type="scientific">Saxophila tyrrhenica</name>
    <dbReference type="NCBI Taxonomy" id="1690608"/>
    <lineage>
        <taxon>Eukaryota</taxon>
        <taxon>Fungi</taxon>
        <taxon>Dikarya</taxon>
        <taxon>Ascomycota</taxon>
        <taxon>Pezizomycotina</taxon>
        <taxon>Dothideomycetes</taxon>
        <taxon>Dothideomycetidae</taxon>
        <taxon>Mycosphaerellales</taxon>
        <taxon>Extremaceae</taxon>
        <taxon>Saxophila</taxon>
    </lineage>
</organism>
<evidence type="ECO:0000256" key="5">
    <source>
        <dbReference type="ARBA" id="ARBA00023125"/>
    </source>
</evidence>
<keyword evidence="4" id="KW-0805">Transcription regulation</keyword>
<reference evidence="11 12" key="1">
    <citation type="submission" date="2023-08" db="EMBL/GenBank/DDBJ databases">
        <title>Black Yeasts Isolated from many extreme environments.</title>
        <authorList>
            <person name="Coleine C."/>
            <person name="Stajich J.E."/>
            <person name="Selbmann L."/>
        </authorList>
    </citation>
    <scope>NUCLEOTIDE SEQUENCE [LARGE SCALE GENOMIC DNA]</scope>
    <source>
        <strain evidence="11 12">CCFEE 5935</strain>
    </source>
</reference>
<proteinExistence type="predicted"/>
<evidence type="ECO:0000256" key="8">
    <source>
        <dbReference type="SAM" id="MobiDB-lite"/>
    </source>
</evidence>
<keyword evidence="9" id="KW-0812">Transmembrane</keyword>
<gene>
    <name evidence="11" type="ORF">LTR77_010937</name>
</gene>
<dbReference type="RefSeq" id="XP_064653701.1">
    <property type="nucleotide sequence ID" value="XM_064808153.1"/>
</dbReference>
<dbReference type="PANTHER" id="PTHR47782">
    <property type="entry name" value="ZN(II)2CYS6 TRANSCRIPTION FACTOR (EUROFUNG)-RELATED"/>
    <property type="match status" value="1"/>
</dbReference>
<dbReference type="CDD" id="cd12148">
    <property type="entry name" value="fungal_TF_MHR"/>
    <property type="match status" value="1"/>
</dbReference>
<feature type="transmembrane region" description="Helical" evidence="9">
    <location>
        <begin position="453"/>
        <end position="475"/>
    </location>
</feature>
<evidence type="ECO:0000256" key="3">
    <source>
        <dbReference type="ARBA" id="ARBA00022833"/>
    </source>
</evidence>
<keyword evidence="7" id="KW-0539">Nucleus</keyword>
<keyword evidence="6" id="KW-0804">Transcription</keyword>
<evidence type="ECO:0000256" key="6">
    <source>
        <dbReference type="ARBA" id="ARBA00023163"/>
    </source>
</evidence>
<keyword evidence="12" id="KW-1185">Reference proteome</keyword>
<dbReference type="GeneID" id="89932261"/>
<dbReference type="GO" id="GO:0005634">
    <property type="term" value="C:nucleus"/>
    <property type="evidence" value="ECO:0007669"/>
    <property type="project" value="UniProtKB-SubCell"/>
</dbReference>
<evidence type="ECO:0000259" key="10">
    <source>
        <dbReference type="SMART" id="SM00906"/>
    </source>
</evidence>
<protein>
    <recommendedName>
        <fullName evidence="10">Xylanolytic transcriptional activator regulatory domain-containing protein</fullName>
    </recommendedName>
</protein>
<evidence type="ECO:0000256" key="2">
    <source>
        <dbReference type="ARBA" id="ARBA00022723"/>
    </source>
</evidence>
<dbReference type="AlphaFoldDB" id="A0AAV9NUI8"/>
<dbReference type="Pfam" id="PF04082">
    <property type="entry name" value="Fungal_trans"/>
    <property type="match status" value="1"/>
</dbReference>
<comment type="subcellular location">
    <subcellularLocation>
        <location evidence="1">Nucleus</location>
    </subcellularLocation>
</comment>
<evidence type="ECO:0000256" key="1">
    <source>
        <dbReference type="ARBA" id="ARBA00004123"/>
    </source>
</evidence>
<feature type="region of interest" description="Disordered" evidence="8">
    <location>
        <begin position="1"/>
        <end position="32"/>
    </location>
</feature>
<dbReference type="GO" id="GO:0045944">
    <property type="term" value="P:positive regulation of transcription by RNA polymerase II"/>
    <property type="evidence" value="ECO:0007669"/>
    <property type="project" value="TreeGrafter"/>
</dbReference>
<evidence type="ECO:0000256" key="9">
    <source>
        <dbReference type="SAM" id="Phobius"/>
    </source>
</evidence>
<dbReference type="Proteomes" id="UP001337655">
    <property type="component" value="Unassembled WGS sequence"/>
</dbReference>
<feature type="compositionally biased region" description="Polar residues" evidence="8">
    <location>
        <begin position="1"/>
        <end position="22"/>
    </location>
</feature>
<evidence type="ECO:0000256" key="4">
    <source>
        <dbReference type="ARBA" id="ARBA00023015"/>
    </source>
</evidence>
<keyword evidence="3" id="KW-0862">Zinc</keyword>
<evidence type="ECO:0000256" key="7">
    <source>
        <dbReference type="ARBA" id="ARBA00023242"/>
    </source>
</evidence>
<dbReference type="GO" id="GO:0000981">
    <property type="term" value="F:DNA-binding transcription factor activity, RNA polymerase II-specific"/>
    <property type="evidence" value="ECO:0007669"/>
    <property type="project" value="TreeGrafter"/>
</dbReference>
<dbReference type="InterPro" id="IPR007219">
    <property type="entry name" value="XnlR_reg_dom"/>
</dbReference>
<keyword evidence="9" id="KW-0472">Membrane</keyword>